<proteinExistence type="predicted"/>
<dbReference type="Proteomes" id="UP000548476">
    <property type="component" value="Unassembled WGS sequence"/>
</dbReference>
<name>A0A841FMW7_9ACTN</name>
<evidence type="ECO:0000313" key="1">
    <source>
        <dbReference type="EMBL" id="MBB6033290.1"/>
    </source>
</evidence>
<gene>
    <name evidence="1" type="ORF">HNR73_001137</name>
</gene>
<protein>
    <recommendedName>
        <fullName evidence="3">Co-chaperone DjlA N-terminal domain-containing protein</fullName>
    </recommendedName>
</protein>
<organism evidence="1 2">
    <name type="scientific">Phytomonospora endophytica</name>
    <dbReference type="NCBI Taxonomy" id="714109"/>
    <lineage>
        <taxon>Bacteria</taxon>
        <taxon>Bacillati</taxon>
        <taxon>Actinomycetota</taxon>
        <taxon>Actinomycetes</taxon>
        <taxon>Micromonosporales</taxon>
        <taxon>Micromonosporaceae</taxon>
        <taxon>Phytomonospora</taxon>
    </lineage>
</organism>
<dbReference type="EMBL" id="JACHGT010000002">
    <property type="protein sequence ID" value="MBB6033290.1"/>
    <property type="molecule type" value="Genomic_DNA"/>
</dbReference>
<keyword evidence="2" id="KW-1185">Reference proteome</keyword>
<dbReference type="Gene3D" id="1.10.3680.10">
    <property type="entry name" value="TerB-like"/>
    <property type="match status" value="1"/>
</dbReference>
<dbReference type="InterPro" id="IPR029024">
    <property type="entry name" value="TerB-like"/>
</dbReference>
<comment type="caution">
    <text evidence="1">The sequence shown here is derived from an EMBL/GenBank/DDBJ whole genome shotgun (WGS) entry which is preliminary data.</text>
</comment>
<dbReference type="AlphaFoldDB" id="A0A841FMW7"/>
<dbReference type="RefSeq" id="WP_184786168.1">
    <property type="nucleotide sequence ID" value="NZ_BONT01000024.1"/>
</dbReference>
<sequence length="161" mass="17920">MQGEVMLAVSDFSRSEYGIAAATATAMLHYGFVLLAIAGEEGEVSPTQRDWLIRHQRRFGAPDDVLDAYLDYDHRDADLETLVKDIVTDVPTWSPAPHLIYHAIQMCTVDGSFDIPAQRKVTRAARRLGVTDDIVLTIRTLIDMESAVGKMRRALFGIDTL</sequence>
<evidence type="ECO:0000313" key="2">
    <source>
        <dbReference type="Proteomes" id="UP000548476"/>
    </source>
</evidence>
<dbReference type="SUPFAM" id="SSF158682">
    <property type="entry name" value="TerB-like"/>
    <property type="match status" value="1"/>
</dbReference>
<accession>A0A841FMW7</accession>
<evidence type="ECO:0008006" key="3">
    <source>
        <dbReference type="Google" id="ProtNLM"/>
    </source>
</evidence>
<reference evidence="1 2" key="1">
    <citation type="submission" date="2020-08" db="EMBL/GenBank/DDBJ databases">
        <title>Genomic Encyclopedia of Type Strains, Phase IV (KMG-IV): sequencing the most valuable type-strain genomes for metagenomic binning, comparative biology and taxonomic classification.</title>
        <authorList>
            <person name="Goeker M."/>
        </authorList>
    </citation>
    <scope>NUCLEOTIDE SEQUENCE [LARGE SCALE GENOMIC DNA]</scope>
    <source>
        <strain evidence="1 2">YIM 65646</strain>
    </source>
</reference>